<dbReference type="AlphaFoldDB" id="A0ABD3GDN9"/>
<evidence type="ECO:0000313" key="1">
    <source>
        <dbReference type="EMBL" id="KAL3677295.1"/>
    </source>
</evidence>
<dbReference type="Proteomes" id="UP001633002">
    <property type="component" value="Unassembled WGS sequence"/>
</dbReference>
<comment type="caution">
    <text evidence="1">The sequence shown here is derived from an EMBL/GenBank/DDBJ whole genome shotgun (WGS) entry which is preliminary data.</text>
</comment>
<proteinExistence type="predicted"/>
<reference evidence="1 2" key="1">
    <citation type="submission" date="2024-09" db="EMBL/GenBank/DDBJ databases">
        <title>Chromosome-scale assembly of Riccia sorocarpa.</title>
        <authorList>
            <person name="Paukszto L."/>
        </authorList>
    </citation>
    <scope>NUCLEOTIDE SEQUENCE [LARGE SCALE GENOMIC DNA]</scope>
    <source>
        <strain evidence="1">LP-2024</strain>
        <tissue evidence="1">Aerial parts of the thallus</tissue>
    </source>
</reference>
<evidence type="ECO:0000313" key="2">
    <source>
        <dbReference type="Proteomes" id="UP001633002"/>
    </source>
</evidence>
<gene>
    <name evidence="1" type="ORF">R1sor_027243</name>
</gene>
<accession>A0ABD3GDN9</accession>
<dbReference type="EMBL" id="JBJQOH010000008">
    <property type="protein sequence ID" value="KAL3677295.1"/>
    <property type="molecule type" value="Genomic_DNA"/>
</dbReference>
<protein>
    <submittedName>
        <fullName evidence="1">Uncharacterized protein</fullName>
    </submittedName>
</protein>
<name>A0ABD3GDN9_9MARC</name>
<keyword evidence="2" id="KW-1185">Reference proteome</keyword>
<sequence length="333" mass="38290">MTSGLIMCNFLECKGISEEVVEGGVDIWRTSDIVAFAETWDCREETNLSIPDFTRMTVLWNEKRSGRGRGFGGLAVWCRNSLSCLVKLLYSDPQKQFVCLGVGISQQSSFVFTYFAPWGFLVYSSEAEDYDPFLQLSHIVLAASINVDMDPKAVTKTLLLVAGRVFGRTRPFRNQWFDQTCQEARRKAIEASEEERQEVHRSYRNLIKAKKRQFLRVQQEEMTVEFFQEPWRFWQRLKPARVAPKLEEAKLQSYLAQLYHFLEVEGVPPAARPFCQFSEEDVSNELRGLGTRKDADIFGLTMELILWGGDQLLGLVTKFMTWRRVMGSGGVEI</sequence>
<organism evidence="1 2">
    <name type="scientific">Riccia sorocarpa</name>
    <dbReference type="NCBI Taxonomy" id="122646"/>
    <lineage>
        <taxon>Eukaryota</taxon>
        <taxon>Viridiplantae</taxon>
        <taxon>Streptophyta</taxon>
        <taxon>Embryophyta</taxon>
        <taxon>Marchantiophyta</taxon>
        <taxon>Marchantiopsida</taxon>
        <taxon>Marchantiidae</taxon>
        <taxon>Marchantiales</taxon>
        <taxon>Ricciaceae</taxon>
        <taxon>Riccia</taxon>
    </lineage>
</organism>